<dbReference type="Pfam" id="PF00643">
    <property type="entry name" value="zf-B_box"/>
    <property type="match status" value="1"/>
</dbReference>
<feature type="domain" description="B box-type" evidence="6">
    <location>
        <begin position="137"/>
        <end position="178"/>
    </location>
</feature>
<dbReference type="Pfam" id="PF13765">
    <property type="entry name" value="PRY"/>
    <property type="match status" value="1"/>
</dbReference>
<dbReference type="PROSITE" id="PS50089">
    <property type="entry name" value="ZF_RING_2"/>
    <property type="match status" value="1"/>
</dbReference>
<dbReference type="AlphaFoldDB" id="A0A9Q9Z8H3"/>
<dbReference type="InterPro" id="IPR017907">
    <property type="entry name" value="Znf_RING_CS"/>
</dbReference>
<dbReference type="PROSITE" id="PS00518">
    <property type="entry name" value="ZF_RING_1"/>
    <property type="match status" value="1"/>
</dbReference>
<feature type="domain" description="B30.2/SPRY" evidence="7">
    <location>
        <begin position="338"/>
        <end position="534"/>
    </location>
</feature>
<gene>
    <name evidence="8" type="primary">trim110</name>
</gene>
<evidence type="ECO:0000259" key="6">
    <source>
        <dbReference type="PROSITE" id="PS50119"/>
    </source>
</evidence>
<evidence type="ECO:0000256" key="4">
    <source>
        <dbReference type="PROSITE-ProRule" id="PRU00024"/>
    </source>
</evidence>
<dbReference type="SMART" id="SM00184">
    <property type="entry name" value="RING"/>
    <property type="match status" value="1"/>
</dbReference>
<evidence type="ECO:0000259" key="7">
    <source>
        <dbReference type="PROSITE" id="PS50188"/>
    </source>
</evidence>
<reference evidence="8" key="1">
    <citation type="submission" date="2025-08" db="UniProtKB">
        <authorList>
            <consortium name="RefSeq"/>
        </authorList>
    </citation>
    <scope>IDENTIFICATION</scope>
    <source>
        <tissue evidence="8">Muscle</tissue>
    </source>
</reference>
<dbReference type="InterPro" id="IPR001841">
    <property type="entry name" value="Znf_RING"/>
</dbReference>
<dbReference type="OrthoDB" id="6105938at2759"/>
<dbReference type="Pfam" id="PF00622">
    <property type="entry name" value="SPRY"/>
    <property type="match status" value="1"/>
</dbReference>
<evidence type="ECO:0000256" key="3">
    <source>
        <dbReference type="ARBA" id="ARBA00022833"/>
    </source>
</evidence>
<dbReference type="SMART" id="SM00589">
    <property type="entry name" value="PRY"/>
    <property type="match status" value="1"/>
</dbReference>
<sequence length="534" mass="61072">MVKYCKILKYHTKMNCFHAFAAAMGSMEEEHTCSMCRDLFGQAHPFPCGHSFCLACAQESWSQSASCGKRRFVCPQCLEEQGVVVCDCCPEDKGDEAQAAVKTCLRCEISLCEQHLQPHLLRPAYSTHLLVEPLMDVSHRRCPAHWEIFRYYCMDDREYVCPDCILEGRHAQHQVKGVRKVEEEYKVKLQSLFEKAEEKVKQGEMILQEHQKACHSIIEDSSVSDVSQVLQMGSALQAQVGRLVSAVINITEQERQQAMERVQEDCSRVRKDLNQTESIHRFLGSLLDESDPFLLIWAFQTEDSQMMADLNSPLFTPPQPSMDKKRVLENVENKYREFIAETLRCLIELKRDLLSSPLTLDKNSAHPLLNISEDLRTVMRVKTRLSVPEHPDRFDHWSQVVSCQIFSSGTHYWELEVEGFWDIAVTYHSIGRKSKEGTAFGCNKISWSLTQQHDRKLAAWHNRKKTHLSSKMSGNHLAVTLDYSSGSITFSEVGSSSTLLPLHNFSTRFTQPVCLGFGLYKPELNSRVTILKKI</sequence>
<evidence type="ECO:0000259" key="5">
    <source>
        <dbReference type="PROSITE" id="PS50089"/>
    </source>
</evidence>
<keyword evidence="8" id="KW-0436">Ligase</keyword>
<dbReference type="InterPro" id="IPR000315">
    <property type="entry name" value="Znf_B-box"/>
</dbReference>
<evidence type="ECO:0000313" key="8">
    <source>
        <dbReference type="RefSeq" id="XP_042633305.1"/>
    </source>
</evidence>
<keyword evidence="1" id="KW-0479">Metal-binding</keyword>
<dbReference type="CTD" id="100536764"/>
<dbReference type="Proteomes" id="UP001155660">
    <property type="component" value="Chromosome A2"/>
</dbReference>
<keyword evidence="3" id="KW-0862">Zinc</keyword>
<dbReference type="GO" id="GO:0008270">
    <property type="term" value="F:zinc ion binding"/>
    <property type="evidence" value="ECO:0007669"/>
    <property type="project" value="UniProtKB-KW"/>
</dbReference>
<protein>
    <submittedName>
        <fullName evidence="8">E3 ubiquitin/ISG15 ligase TRIM25</fullName>
    </submittedName>
</protein>
<dbReference type="InterPro" id="IPR006574">
    <property type="entry name" value="PRY"/>
</dbReference>
<dbReference type="InterPro" id="IPR003877">
    <property type="entry name" value="SPRY_dom"/>
</dbReference>
<dbReference type="RefSeq" id="XP_042633305.1">
    <property type="nucleotide sequence ID" value="XM_042777371.1"/>
</dbReference>
<dbReference type="PANTHER" id="PTHR25465:SF73">
    <property type="entry name" value="E3 UBIQUITIN_ISG15 LIGASE TRIM25 ISOFORM X1"/>
    <property type="match status" value="1"/>
</dbReference>
<proteinExistence type="predicted"/>
<dbReference type="GO" id="GO:0016874">
    <property type="term" value="F:ligase activity"/>
    <property type="evidence" value="ECO:0007669"/>
    <property type="project" value="UniProtKB-KW"/>
</dbReference>
<dbReference type="SMART" id="SM00449">
    <property type="entry name" value="SPRY"/>
    <property type="match status" value="1"/>
</dbReference>
<organism evidence="8">
    <name type="scientific">Cyprinus carpio</name>
    <name type="common">Common carp</name>
    <dbReference type="NCBI Taxonomy" id="7962"/>
    <lineage>
        <taxon>Eukaryota</taxon>
        <taxon>Metazoa</taxon>
        <taxon>Chordata</taxon>
        <taxon>Craniata</taxon>
        <taxon>Vertebrata</taxon>
        <taxon>Euteleostomi</taxon>
        <taxon>Actinopterygii</taxon>
        <taxon>Neopterygii</taxon>
        <taxon>Teleostei</taxon>
        <taxon>Ostariophysi</taxon>
        <taxon>Cypriniformes</taxon>
        <taxon>Cyprinidae</taxon>
        <taxon>Cyprininae</taxon>
        <taxon>Cyprinus</taxon>
    </lineage>
</organism>
<dbReference type="GO" id="GO:0005737">
    <property type="term" value="C:cytoplasm"/>
    <property type="evidence" value="ECO:0007669"/>
    <property type="project" value="UniProtKB-ARBA"/>
</dbReference>
<dbReference type="PROSITE" id="PS50119">
    <property type="entry name" value="ZF_BBOX"/>
    <property type="match status" value="1"/>
</dbReference>
<keyword evidence="2 4" id="KW-0863">Zinc-finger</keyword>
<accession>A0A9Q9Z8H3</accession>
<dbReference type="PANTHER" id="PTHR25465">
    <property type="entry name" value="B-BOX DOMAIN CONTAINING"/>
    <property type="match status" value="1"/>
</dbReference>
<dbReference type="KEGG" id="ccar:109079603"/>
<dbReference type="InterPro" id="IPR001870">
    <property type="entry name" value="B30.2/SPRY"/>
</dbReference>
<dbReference type="PROSITE" id="PS50188">
    <property type="entry name" value="B302_SPRY"/>
    <property type="match status" value="1"/>
</dbReference>
<evidence type="ECO:0000256" key="1">
    <source>
        <dbReference type="ARBA" id="ARBA00022723"/>
    </source>
</evidence>
<evidence type="ECO:0000256" key="2">
    <source>
        <dbReference type="ARBA" id="ARBA00022771"/>
    </source>
</evidence>
<feature type="domain" description="RING-type" evidence="5">
    <location>
        <begin position="33"/>
        <end position="77"/>
    </location>
</feature>
<dbReference type="GeneID" id="109079603"/>
<dbReference type="InterPro" id="IPR051051">
    <property type="entry name" value="E3_ubiq-ligase_TRIM/RNF"/>
</dbReference>
<name>A0A9Q9Z8H3_CYPCA</name>